<dbReference type="AlphaFoldDB" id="A0A0V0Z4G0"/>
<comment type="caution">
    <text evidence="1">The sequence shown here is derived from an EMBL/GenBank/DDBJ whole genome shotgun (WGS) entry which is preliminary data.</text>
</comment>
<keyword evidence="3" id="KW-1185">Reference proteome</keyword>
<reference evidence="1 3" key="1">
    <citation type="submission" date="2015-01" db="EMBL/GenBank/DDBJ databases">
        <title>Evolution of Trichinella species and genotypes.</title>
        <authorList>
            <person name="Korhonen P.K."/>
            <person name="Edoardo P."/>
            <person name="Giuseppe L.R."/>
            <person name="Gasser R.B."/>
        </authorList>
    </citation>
    <scope>NUCLEOTIDE SEQUENCE [LARGE SCALE GENOMIC DNA]</scope>
    <source>
        <strain evidence="1">ISS2496</strain>
    </source>
</reference>
<proteinExistence type="predicted"/>
<protein>
    <submittedName>
        <fullName evidence="1">Uncharacterized protein</fullName>
    </submittedName>
</protein>
<name>A0A0V0Z4G0_9BILA</name>
<dbReference type="EMBL" id="JYDQ01000597">
    <property type="protein sequence ID" value="KRY06970.1"/>
    <property type="molecule type" value="Genomic_DNA"/>
</dbReference>
<evidence type="ECO:0000313" key="2">
    <source>
        <dbReference type="EMBL" id="KRY07034.1"/>
    </source>
</evidence>
<dbReference type="EMBL" id="JYDQ01000576">
    <property type="protein sequence ID" value="KRY07034.1"/>
    <property type="molecule type" value="Genomic_DNA"/>
</dbReference>
<gene>
    <name evidence="1" type="ORF">T12_11115</name>
    <name evidence="2" type="ORF">T12_4293</name>
</gene>
<evidence type="ECO:0000313" key="3">
    <source>
        <dbReference type="Proteomes" id="UP000054783"/>
    </source>
</evidence>
<sequence>MNCPQLQFQLKPGLAIANFWDGSDRSHFTLIGWYESLYDAQFGLTHSRAEEPWSMQRKQSQVDAQTLL</sequence>
<dbReference type="Proteomes" id="UP000054783">
    <property type="component" value="Unassembled WGS sequence"/>
</dbReference>
<evidence type="ECO:0000313" key="1">
    <source>
        <dbReference type="EMBL" id="KRY06970.1"/>
    </source>
</evidence>
<organism evidence="1 3">
    <name type="scientific">Trichinella patagoniensis</name>
    <dbReference type="NCBI Taxonomy" id="990121"/>
    <lineage>
        <taxon>Eukaryota</taxon>
        <taxon>Metazoa</taxon>
        <taxon>Ecdysozoa</taxon>
        <taxon>Nematoda</taxon>
        <taxon>Enoplea</taxon>
        <taxon>Dorylaimia</taxon>
        <taxon>Trichinellida</taxon>
        <taxon>Trichinellidae</taxon>
        <taxon>Trichinella</taxon>
    </lineage>
</organism>
<accession>A0A0V0Z4G0</accession>